<dbReference type="Pfam" id="PF03810">
    <property type="entry name" value="IBN_N"/>
    <property type="match status" value="1"/>
</dbReference>
<dbReference type="SUPFAM" id="SSF48371">
    <property type="entry name" value="ARM repeat"/>
    <property type="match status" value="1"/>
</dbReference>
<evidence type="ECO:0000313" key="6">
    <source>
        <dbReference type="EMBL" id="KAJ8978198.1"/>
    </source>
</evidence>
<dbReference type="PANTHER" id="PTHR10997">
    <property type="entry name" value="IMPORTIN-7, 8, 11"/>
    <property type="match status" value="1"/>
</dbReference>
<keyword evidence="2" id="KW-0813">Transport</keyword>
<comment type="subcellular location">
    <subcellularLocation>
        <location evidence="1">Nucleus</location>
    </subcellularLocation>
</comment>
<feature type="signal peptide" evidence="4">
    <location>
        <begin position="1"/>
        <end position="20"/>
    </location>
</feature>
<evidence type="ECO:0000256" key="3">
    <source>
        <dbReference type="ARBA" id="ARBA00023242"/>
    </source>
</evidence>
<dbReference type="SMART" id="SM00913">
    <property type="entry name" value="IBN_N"/>
    <property type="match status" value="1"/>
</dbReference>
<dbReference type="PROSITE" id="PS50166">
    <property type="entry name" value="IMPORTIN_B_NT"/>
    <property type="match status" value="1"/>
</dbReference>
<name>A0ABQ9JJ02_9CUCU</name>
<reference evidence="6" key="1">
    <citation type="journal article" date="2023" name="Insect Mol. Biol.">
        <title>Genome sequencing provides insights into the evolution of gene families encoding plant cell wall-degrading enzymes in longhorned beetles.</title>
        <authorList>
            <person name="Shin N.R."/>
            <person name="Okamura Y."/>
            <person name="Kirsch R."/>
            <person name="Pauchet Y."/>
        </authorList>
    </citation>
    <scope>NUCLEOTIDE SEQUENCE</scope>
    <source>
        <strain evidence="6">MMC_N1</strain>
    </source>
</reference>
<sequence>MLTFNIGVLWLTCSVLPTQGILTLTIDSYWQTERNFDFKNKVKVLCRKFSNEDTLSFIMDVASTHAMVLDVLQRASSQNPEILKPAETKLKEWETQPGFYSILFDIISNHSLDVNIRWIAILYMKNGVDKYWRKNAINAIAEEEKQSIRHGLLCNFSEPVSQIAVQKAVLIAKIARIDFPREWPELLPTLLQAVESPDSSIQHRSLLVLHHVVKTIASKRLTADRRLFQEFTSNIYMFILNLWNNFTEAFVTNIMQNTSADIITANLEKALLTLRILRKLTVFGFYKPHENENVMSFMKVIFEKAKTVLQGRKQIKGKGIYLLELCEKFIIHLTKVLLSLLDTHPFSFINLIQPSLEFTFYYLFTDEGIHFLFERFVIQCFNLIKNILVCVEYRFAKVEMTKHAETLRAHEIKQSFFQPQTVSDMCRKLVMHYFILTQDELDMWDADPEAFSNDECGDSWKYSLRPSMDTVFVTIFHEYKDVLIPVILELVAQTHVLVPPEDMQGILKKDAVYNAVGLCAFDLYDEVNFDQWFTNTLLQELKIKHNNYRVIRRRVTALIGRWTGIKLSSELRPTLYECIINLLGPDEDMAVRLTASSTLRYAIDDFEFNCDQFKDYMFSAFNLLFGLLKEAVECETKMQVLNVMTLLLERMGNAIQPHSESLIQYLPHLWQESEDHNMLHCAKLWGLVQTSESHGWRYY</sequence>
<keyword evidence="4" id="KW-0732">Signal</keyword>
<comment type="caution">
    <text evidence="6">The sequence shown here is derived from an EMBL/GenBank/DDBJ whole genome shotgun (WGS) entry which is preliminary data.</text>
</comment>
<feature type="domain" description="Importin N-terminal" evidence="5">
    <location>
        <begin position="86"/>
        <end position="153"/>
    </location>
</feature>
<accession>A0ABQ9JJ02</accession>
<dbReference type="Proteomes" id="UP001162164">
    <property type="component" value="Unassembled WGS sequence"/>
</dbReference>
<keyword evidence="7" id="KW-1185">Reference proteome</keyword>
<feature type="chain" id="PRO_5046025820" description="Importin N-terminal domain-containing protein" evidence="4">
    <location>
        <begin position="21"/>
        <end position="699"/>
    </location>
</feature>
<dbReference type="InterPro" id="IPR001494">
    <property type="entry name" value="Importin-beta_N"/>
</dbReference>
<organism evidence="6 7">
    <name type="scientific">Molorchus minor</name>
    <dbReference type="NCBI Taxonomy" id="1323400"/>
    <lineage>
        <taxon>Eukaryota</taxon>
        <taxon>Metazoa</taxon>
        <taxon>Ecdysozoa</taxon>
        <taxon>Arthropoda</taxon>
        <taxon>Hexapoda</taxon>
        <taxon>Insecta</taxon>
        <taxon>Pterygota</taxon>
        <taxon>Neoptera</taxon>
        <taxon>Endopterygota</taxon>
        <taxon>Coleoptera</taxon>
        <taxon>Polyphaga</taxon>
        <taxon>Cucujiformia</taxon>
        <taxon>Chrysomeloidea</taxon>
        <taxon>Cerambycidae</taxon>
        <taxon>Lamiinae</taxon>
        <taxon>Monochamini</taxon>
        <taxon>Molorchus</taxon>
    </lineage>
</organism>
<dbReference type="Gene3D" id="1.25.10.10">
    <property type="entry name" value="Leucine-rich Repeat Variant"/>
    <property type="match status" value="1"/>
</dbReference>
<gene>
    <name evidence="6" type="ORF">NQ317_013144</name>
</gene>
<evidence type="ECO:0000256" key="2">
    <source>
        <dbReference type="ARBA" id="ARBA00022448"/>
    </source>
</evidence>
<evidence type="ECO:0000259" key="5">
    <source>
        <dbReference type="PROSITE" id="PS50166"/>
    </source>
</evidence>
<evidence type="ECO:0000256" key="1">
    <source>
        <dbReference type="ARBA" id="ARBA00004123"/>
    </source>
</evidence>
<keyword evidence="3" id="KW-0539">Nucleus</keyword>
<dbReference type="EMBL" id="JAPWTJ010000464">
    <property type="protein sequence ID" value="KAJ8978198.1"/>
    <property type="molecule type" value="Genomic_DNA"/>
</dbReference>
<proteinExistence type="predicted"/>
<protein>
    <recommendedName>
        <fullName evidence="5">Importin N-terminal domain-containing protein</fullName>
    </recommendedName>
</protein>
<evidence type="ECO:0000313" key="7">
    <source>
        <dbReference type="Proteomes" id="UP001162164"/>
    </source>
</evidence>
<evidence type="ECO:0000256" key="4">
    <source>
        <dbReference type="SAM" id="SignalP"/>
    </source>
</evidence>
<dbReference type="PANTHER" id="PTHR10997:SF7">
    <property type="entry name" value="IMPORTIN-11"/>
    <property type="match status" value="1"/>
</dbReference>
<dbReference type="InterPro" id="IPR011989">
    <property type="entry name" value="ARM-like"/>
</dbReference>
<dbReference type="InterPro" id="IPR016024">
    <property type="entry name" value="ARM-type_fold"/>
</dbReference>